<sequence>MEKKSGAKPMETGGAPKKAVVTEAPLQEEGDDTKAIDACLCKNGHAVTLKDAIAAAAAAGPAGSVTFVGSLQVALHRDTPFHALLDKVDMRVYMLLNGGDVPGGRSLSVVCVGTSPAEDQALEYKVGVSAGGAAAVLSLSASGPVPFIRCWEGHYPTDGFLFVPDAYWNSTGSVSVTVELRKATVDKGLKPKQHSPVDEAGSGSG</sequence>
<dbReference type="Gramene" id="TVU22138">
    <property type="protein sequence ID" value="TVU22138"/>
    <property type="gene ID" value="EJB05_31820"/>
</dbReference>
<feature type="non-terminal residue" evidence="2">
    <location>
        <position position="1"/>
    </location>
</feature>
<evidence type="ECO:0000313" key="3">
    <source>
        <dbReference type="Proteomes" id="UP000324897"/>
    </source>
</evidence>
<evidence type="ECO:0000256" key="1">
    <source>
        <dbReference type="SAM" id="MobiDB-lite"/>
    </source>
</evidence>
<proteinExistence type="predicted"/>
<comment type="caution">
    <text evidence="2">The sequence shown here is derived from an EMBL/GenBank/DDBJ whole genome shotgun (WGS) entry which is preliminary data.</text>
</comment>
<organism evidence="2 3">
    <name type="scientific">Eragrostis curvula</name>
    <name type="common">weeping love grass</name>
    <dbReference type="NCBI Taxonomy" id="38414"/>
    <lineage>
        <taxon>Eukaryota</taxon>
        <taxon>Viridiplantae</taxon>
        <taxon>Streptophyta</taxon>
        <taxon>Embryophyta</taxon>
        <taxon>Tracheophyta</taxon>
        <taxon>Spermatophyta</taxon>
        <taxon>Magnoliopsida</taxon>
        <taxon>Liliopsida</taxon>
        <taxon>Poales</taxon>
        <taxon>Poaceae</taxon>
        <taxon>PACMAD clade</taxon>
        <taxon>Chloridoideae</taxon>
        <taxon>Eragrostideae</taxon>
        <taxon>Eragrostidinae</taxon>
        <taxon>Eragrostis</taxon>
    </lineage>
</organism>
<dbReference type="AlphaFoldDB" id="A0A5J9UG71"/>
<protein>
    <submittedName>
        <fullName evidence="2">Uncharacterized protein</fullName>
    </submittedName>
</protein>
<dbReference type="EMBL" id="RWGY01000026">
    <property type="protein sequence ID" value="TVU22138.1"/>
    <property type="molecule type" value="Genomic_DNA"/>
</dbReference>
<feature type="region of interest" description="Disordered" evidence="1">
    <location>
        <begin position="1"/>
        <end position="28"/>
    </location>
</feature>
<gene>
    <name evidence="2" type="ORF">EJB05_31820</name>
</gene>
<accession>A0A5J9UG71</accession>
<keyword evidence="3" id="KW-1185">Reference proteome</keyword>
<name>A0A5J9UG71_9POAL</name>
<dbReference type="Proteomes" id="UP000324897">
    <property type="component" value="Unassembled WGS sequence"/>
</dbReference>
<evidence type="ECO:0000313" key="2">
    <source>
        <dbReference type="EMBL" id="TVU22138.1"/>
    </source>
</evidence>
<reference evidence="2 3" key="1">
    <citation type="journal article" date="2019" name="Sci. Rep.">
        <title>A high-quality genome of Eragrostis curvula grass provides insights into Poaceae evolution and supports new strategies to enhance forage quality.</title>
        <authorList>
            <person name="Carballo J."/>
            <person name="Santos B.A.C.M."/>
            <person name="Zappacosta D."/>
            <person name="Garbus I."/>
            <person name="Selva J.P."/>
            <person name="Gallo C.A."/>
            <person name="Diaz A."/>
            <person name="Albertini E."/>
            <person name="Caccamo M."/>
            <person name="Echenique V."/>
        </authorList>
    </citation>
    <scope>NUCLEOTIDE SEQUENCE [LARGE SCALE GENOMIC DNA]</scope>
    <source>
        <strain evidence="3">cv. Victoria</strain>
        <tissue evidence="2">Leaf</tissue>
    </source>
</reference>